<accession>A0A914D293</accession>
<sequence>HELVWIPVLLLPFMGKLSNRAIQELCPGLSAGHNPLLSLHNLEARPFFFGQHNRTSLW</sequence>
<keyword evidence="1" id="KW-1185">Reference proteome</keyword>
<protein>
    <submittedName>
        <fullName evidence="2">Uncharacterized protein</fullName>
    </submittedName>
</protein>
<proteinExistence type="predicted"/>
<name>A0A914D293_9BILA</name>
<evidence type="ECO:0000313" key="2">
    <source>
        <dbReference type="WBParaSite" id="ACRNAN_scaffold17095.g11012.t1"/>
    </source>
</evidence>
<reference evidence="2" key="1">
    <citation type="submission" date="2022-11" db="UniProtKB">
        <authorList>
            <consortium name="WormBaseParasite"/>
        </authorList>
    </citation>
    <scope>IDENTIFICATION</scope>
</reference>
<evidence type="ECO:0000313" key="1">
    <source>
        <dbReference type="Proteomes" id="UP000887540"/>
    </source>
</evidence>
<organism evidence="1 2">
    <name type="scientific">Acrobeloides nanus</name>
    <dbReference type="NCBI Taxonomy" id="290746"/>
    <lineage>
        <taxon>Eukaryota</taxon>
        <taxon>Metazoa</taxon>
        <taxon>Ecdysozoa</taxon>
        <taxon>Nematoda</taxon>
        <taxon>Chromadorea</taxon>
        <taxon>Rhabditida</taxon>
        <taxon>Tylenchina</taxon>
        <taxon>Cephalobomorpha</taxon>
        <taxon>Cephaloboidea</taxon>
        <taxon>Cephalobidae</taxon>
        <taxon>Acrobeloides</taxon>
    </lineage>
</organism>
<dbReference type="Proteomes" id="UP000887540">
    <property type="component" value="Unplaced"/>
</dbReference>
<dbReference type="WBParaSite" id="ACRNAN_scaffold17095.g11012.t1">
    <property type="protein sequence ID" value="ACRNAN_scaffold17095.g11012.t1"/>
    <property type="gene ID" value="ACRNAN_scaffold17095.g11012"/>
</dbReference>
<dbReference type="AlphaFoldDB" id="A0A914D293"/>